<sequence length="253" mass="27970">MQYTNLILTLCLVLATSLVDSKRILPDYIPQCKKNDRNFDQCVIKAIDAIRPHLIKGIPKIRVPALEPLKIPQIAINRNLTNVKVFAKLTNIIATGGSNFTITKLRCNTDALTLEMSLFIPYIAVTCDYDVDGRLLVMPLKGKGVFMGNFTDITAVIKGVGEAVSNKKGVKYINIKTVKPKIDVGGQDTKFHTTDDDPNIKAITQTVATFINQNQRQVFEIVRQIVEETVGAVSKSMGNNIFSAIPLNEILPQ</sequence>
<dbReference type="InterPro" id="IPR010562">
    <property type="entry name" value="Haemolymph_juvenile_hormone-bd"/>
</dbReference>
<feature type="signal peptide" evidence="4">
    <location>
        <begin position="1"/>
        <end position="21"/>
    </location>
</feature>
<dbReference type="PANTHER" id="PTHR11008:SF14">
    <property type="entry name" value="CIRCADIAN CLOCK-CONTROLLED PROTEIN-LIKE PROTEIN"/>
    <property type="match status" value="1"/>
</dbReference>
<reference evidence="5" key="1">
    <citation type="journal article" date="2018" name="PLoS Negl. Trop. Dis.">
        <title>An insight into the salivary gland and fat body transcriptome of Panstrongylus lignarius (Hemiptera: Heteroptera), the main vector of Chagas disease in Peru.</title>
        <authorList>
            <person name="Nevoa J.C."/>
            <person name="Mendes M.T."/>
            <person name="da Silva M.V."/>
            <person name="Soares S.C."/>
            <person name="Oliveira C.J.F."/>
            <person name="Ribeiro J.M.C."/>
        </authorList>
    </citation>
    <scope>NUCLEOTIDE SEQUENCE</scope>
</reference>
<dbReference type="Gene3D" id="3.15.10.30">
    <property type="entry name" value="Haemolymph juvenile hormone binding protein"/>
    <property type="match status" value="1"/>
</dbReference>
<protein>
    <submittedName>
        <fullName evidence="5">Putative hemolymph juvenile hormone binding protein</fullName>
    </submittedName>
</protein>
<evidence type="ECO:0000256" key="3">
    <source>
        <dbReference type="ARBA" id="ARBA00060902"/>
    </source>
</evidence>
<dbReference type="GO" id="GO:0007623">
    <property type="term" value="P:circadian rhythm"/>
    <property type="evidence" value="ECO:0007669"/>
    <property type="project" value="UniProtKB-ARBA"/>
</dbReference>
<organism evidence="5">
    <name type="scientific">Panstrongylus lignarius</name>
    <dbReference type="NCBI Taxonomy" id="156445"/>
    <lineage>
        <taxon>Eukaryota</taxon>
        <taxon>Metazoa</taxon>
        <taxon>Ecdysozoa</taxon>
        <taxon>Arthropoda</taxon>
        <taxon>Hexapoda</taxon>
        <taxon>Insecta</taxon>
        <taxon>Pterygota</taxon>
        <taxon>Neoptera</taxon>
        <taxon>Paraneoptera</taxon>
        <taxon>Hemiptera</taxon>
        <taxon>Heteroptera</taxon>
        <taxon>Panheteroptera</taxon>
        <taxon>Cimicomorpha</taxon>
        <taxon>Reduviidae</taxon>
        <taxon>Triatominae</taxon>
        <taxon>Panstrongylus</taxon>
    </lineage>
</organism>
<dbReference type="InterPro" id="IPR038606">
    <property type="entry name" value="To_sf"/>
</dbReference>
<accession>A0A224XR31</accession>
<dbReference type="AlphaFoldDB" id="A0A224XR31"/>
<evidence type="ECO:0000256" key="4">
    <source>
        <dbReference type="SAM" id="SignalP"/>
    </source>
</evidence>
<dbReference type="GO" id="GO:0005615">
    <property type="term" value="C:extracellular space"/>
    <property type="evidence" value="ECO:0007669"/>
    <property type="project" value="TreeGrafter"/>
</dbReference>
<evidence type="ECO:0000256" key="1">
    <source>
        <dbReference type="ARBA" id="ARBA00022729"/>
    </source>
</evidence>
<dbReference type="SMART" id="SM00700">
    <property type="entry name" value="JHBP"/>
    <property type="match status" value="1"/>
</dbReference>
<dbReference type="FunFam" id="3.15.10.30:FF:000001">
    <property type="entry name" value="Takeout-like protein 1"/>
    <property type="match status" value="1"/>
</dbReference>
<dbReference type="EMBL" id="GFTR01004158">
    <property type="protein sequence ID" value="JAW12268.1"/>
    <property type="molecule type" value="Transcribed_RNA"/>
</dbReference>
<keyword evidence="2" id="KW-0090">Biological rhythms</keyword>
<comment type="similarity">
    <text evidence="3">Belongs to the TO family.</text>
</comment>
<dbReference type="Pfam" id="PF06585">
    <property type="entry name" value="JHBP"/>
    <property type="match status" value="1"/>
</dbReference>
<name>A0A224XR31_9HEMI</name>
<evidence type="ECO:0000256" key="2">
    <source>
        <dbReference type="ARBA" id="ARBA00023108"/>
    </source>
</evidence>
<keyword evidence="1 4" id="KW-0732">Signal</keyword>
<feature type="chain" id="PRO_5013144073" evidence="4">
    <location>
        <begin position="22"/>
        <end position="253"/>
    </location>
</feature>
<evidence type="ECO:0000313" key="5">
    <source>
        <dbReference type="EMBL" id="JAW12268.1"/>
    </source>
</evidence>
<dbReference type="PANTHER" id="PTHR11008">
    <property type="entry name" value="PROTEIN TAKEOUT-LIKE PROTEIN"/>
    <property type="match status" value="1"/>
</dbReference>
<proteinExistence type="inferred from homology"/>